<dbReference type="SMART" id="SM00511">
    <property type="entry name" value="ORANGE"/>
    <property type="match status" value="1"/>
</dbReference>
<dbReference type="RefSeq" id="XP_013418743.1">
    <property type="nucleotide sequence ID" value="XM_013563289.1"/>
</dbReference>
<dbReference type="InParanoid" id="A0A1S3K7Y9"/>
<organism evidence="3 4">
    <name type="scientific">Lingula anatina</name>
    <name type="common">Brachiopod</name>
    <name type="synonym">Lingula unguis</name>
    <dbReference type="NCBI Taxonomy" id="7574"/>
    <lineage>
        <taxon>Eukaryota</taxon>
        <taxon>Metazoa</taxon>
        <taxon>Spiralia</taxon>
        <taxon>Lophotrochozoa</taxon>
        <taxon>Brachiopoda</taxon>
        <taxon>Linguliformea</taxon>
        <taxon>Lingulata</taxon>
        <taxon>Lingulida</taxon>
        <taxon>Linguloidea</taxon>
        <taxon>Lingulidae</taxon>
        <taxon>Lingula</taxon>
    </lineage>
</organism>
<dbReference type="GO" id="GO:0006355">
    <property type="term" value="P:regulation of DNA-templated transcription"/>
    <property type="evidence" value="ECO:0007669"/>
    <property type="project" value="InterPro"/>
</dbReference>
<evidence type="ECO:0000313" key="4">
    <source>
        <dbReference type="RefSeq" id="XP_013418743.1"/>
    </source>
</evidence>
<name>A0A1S3K7Y9_LINAN</name>
<dbReference type="Gene3D" id="6.10.250.980">
    <property type="match status" value="1"/>
</dbReference>
<dbReference type="Pfam" id="PF07527">
    <property type="entry name" value="Hairy_orange"/>
    <property type="match status" value="1"/>
</dbReference>
<dbReference type="GO" id="GO:0003677">
    <property type="term" value="F:DNA binding"/>
    <property type="evidence" value="ECO:0007669"/>
    <property type="project" value="InterPro"/>
</dbReference>
<dbReference type="SUPFAM" id="SSF158457">
    <property type="entry name" value="Orange domain-like"/>
    <property type="match status" value="1"/>
</dbReference>
<dbReference type="STRING" id="7574.A0A1S3K7Y9"/>
<evidence type="ECO:0000256" key="1">
    <source>
        <dbReference type="SAM" id="MobiDB-lite"/>
    </source>
</evidence>
<evidence type="ECO:0000313" key="3">
    <source>
        <dbReference type="Proteomes" id="UP000085678"/>
    </source>
</evidence>
<dbReference type="AlphaFoldDB" id="A0A1S3K7Y9"/>
<gene>
    <name evidence="4" type="primary">LOC106179584</name>
</gene>
<proteinExistence type="predicted"/>
<reference evidence="4" key="1">
    <citation type="submission" date="2025-08" db="UniProtKB">
        <authorList>
            <consortium name="RefSeq"/>
        </authorList>
    </citation>
    <scope>IDENTIFICATION</scope>
    <source>
        <tissue evidence="4">Gonads</tissue>
    </source>
</reference>
<keyword evidence="3" id="KW-1185">Reference proteome</keyword>
<dbReference type="GeneID" id="106179584"/>
<protein>
    <submittedName>
        <fullName evidence="4">Uncharacterized protein LOC106179584</fullName>
    </submittedName>
</protein>
<dbReference type="PROSITE" id="PS51054">
    <property type="entry name" value="ORANGE"/>
    <property type="match status" value="1"/>
</dbReference>
<sequence>MAVAHLKKTSRRENAGGITQPPDSSDQFRAGYVDCTAEITRFLSTTKDSGGGLREALFQHLAKSIATLPRNPTRNNENINYRLGERFQHETPNYGPMMVGTSQNGCNPVGVNCPCLCAHAQFQNVGTYACFDNHSAIPMQVQRRSYPIPRHQFPLLSGIASDGLESGIECHVKRDASNENFNFHNEAVSPRGNCIGRNHTRHWRPW</sequence>
<dbReference type="KEGG" id="lak:106179584"/>
<evidence type="ECO:0000259" key="2">
    <source>
        <dbReference type="PROSITE" id="PS51054"/>
    </source>
</evidence>
<dbReference type="Proteomes" id="UP000085678">
    <property type="component" value="Unplaced"/>
</dbReference>
<feature type="compositionally biased region" description="Basic residues" evidence="1">
    <location>
        <begin position="1"/>
        <end position="10"/>
    </location>
</feature>
<dbReference type="InterPro" id="IPR003650">
    <property type="entry name" value="Orange_dom"/>
</dbReference>
<feature type="region of interest" description="Disordered" evidence="1">
    <location>
        <begin position="1"/>
        <end position="27"/>
    </location>
</feature>
<accession>A0A1S3K7Y9</accession>
<feature type="domain" description="Orange" evidence="2">
    <location>
        <begin position="28"/>
        <end position="61"/>
    </location>
</feature>